<evidence type="ECO:0000313" key="2">
    <source>
        <dbReference type="Proteomes" id="UP000316096"/>
    </source>
</evidence>
<proteinExistence type="predicted"/>
<comment type="caution">
    <text evidence="1">The sequence shown here is derived from an EMBL/GenBank/DDBJ whole genome shotgun (WGS) entry which is preliminary data.</text>
</comment>
<dbReference type="EMBL" id="VFOZ01000001">
    <property type="protein sequence ID" value="TQL99093.1"/>
    <property type="molecule type" value="Genomic_DNA"/>
</dbReference>
<organism evidence="1 2">
    <name type="scientific">Actinoallomurus bryophytorum</name>
    <dbReference type="NCBI Taxonomy" id="1490222"/>
    <lineage>
        <taxon>Bacteria</taxon>
        <taxon>Bacillati</taxon>
        <taxon>Actinomycetota</taxon>
        <taxon>Actinomycetes</taxon>
        <taxon>Streptosporangiales</taxon>
        <taxon>Thermomonosporaceae</taxon>
        <taxon>Actinoallomurus</taxon>
    </lineage>
</organism>
<accession>A0A543CPR9</accession>
<dbReference type="Proteomes" id="UP000316096">
    <property type="component" value="Unassembled WGS sequence"/>
</dbReference>
<gene>
    <name evidence="1" type="ORF">FB559_4749</name>
</gene>
<dbReference type="AlphaFoldDB" id="A0A543CPR9"/>
<sequence>MYKDPDALEGWLANLAKVSLREVARDPSLRPVLKHAVERILEDELGDAQAGFQNRI</sequence>
<keyword evidence="2" id="KW-1185">Reference proteome</keyword>
<evidence type="ECO:0000313" key="1">
    <source>
        <dbReference type="EMBL" id="TQL99093.1"/>
    </source>
</evidence>
<name>A0A543CPR9_9ACTN</name>
<reference evidence="1 2" key="1">
    <citation type="submission" date="2019-06" db="EMBL/GenBank/DDBJ databases">
        <title>Sequencing the genomes of 1000 actinobacteria strains.</title>
        <authorList>
            <person name="Klenk H.-P."/>
        </authorList>
    </citation>
    <scope>NUCLEOTIDE SEQUENCE [LARGE SCALE GENOMIC DNA]</scope>
    <source>
        <strain evidence="1 2">DSM 102200</strain>
    </source>
</reference>
<protein>
    <submittedName>
        <fullName evidence="1">Uncharacterized protein</fullName>
    </submittedName>
</protein>